<dbReference type="PANTHER" id="PTHR10783">
    <property type="entry name" value="XENOTROPIC AND POLYTROPIC RETROVIRUS RECEPTOR 1-RELATED"/>
    <property type="match status" value="1"/>
</dbReference>
<dbReference type="PANTHER" id="PTHR10783:SF103">
    <property type="entry name" value="SOLUTE CARRIER FAMILY 53 MEMBER 1"/>
    <property type="match status" value="1"/>
</dbReference>
<protein>
    <submittedName>
        <fullName evidence="3">Xenotropic and polytropic retrovirus receptor 1</fullName>
    </submittedName>
</protein>
<keyword evidence="4" id="KW-1185">Reference proteome</keyword>
<feature type="domain" description="SPX" evidence="2">
    <location>
        <begin position="1"/>
        <end position="176"/>
    </location>
</feature>
<gene>
    <name evidence="3" type="primary">XPR1_1</name>
    <name evidence="3" type="ORF">Ciccas_006143</name>
</gene>
<sequence length="291" mass="33943">MNHVLDATSEAVRTQLDLDDQEFFEICKTELSKIEIFFEEKLAESKRKWTDLKLELKIYEEHRKIPFRNKFTDIIHNVISTEDTQATQSKSRDTEDDLGDARLLESASKKSSPDTSTASALRPAKTHHNLKLALSEFYLSLILLQNYQSLNFTGFRKILKKHDKLYNRSSGAHWRVRHVDNANFYVSHEVDDLISEVEDRYIETLENGDRGRAMKRLRVPPLRDKAKAGSIFRFGLFLGMFLVLLVIILIIRESFVFFQLWFQSFIMLNWSLSRINANIAQLCAFSDLLFL</sequence>
<organism evidence="3 4">
    <name type="scientific">Cichlidogyrus casuarinus</name>
    <dbReference type="NCBI Taxonomy" id="1844966"/>
    <lineage>
        <taxon>Eukaryota</taxon>
        <taxon>Metazoa</taxon>
        <taxon>Spiralia</taxon>
        <taxon>Lophotrochozoa</taxon>
        <taxon>Platyhelminthes</taxon>
        <taxon>Monogenea</taxon>
        <taxon>Monopisthocotylea</taxon>
        <taxon>Dactylogyridea</taxon>
        <taxon>Ancyrocephalidae</taxon>
        <taxon>Cichlidogyrus</taxon>
    </lineage>
</organism>
<keyword evidence="1" id="KW-1133">Transmembrane helix</keyword>
<dbReference type="AlphaFoldDB" id="A0ABD2Q6N1"/>
<proteinExistence type="predicted"/>
<dbReference type="EMBL" id="JBJKFK010000796">
    <property type="protein sequence ID" value="KAL3315229.1"/>
    <property type="molecule type" value="Genomic_DNA"/>
</dbReference>
<feature type="transmembrane region" description="Helical" evidence="1">
    <location>
        <begin position="256"/>
        <end position="272"/>
    </location>
</feature>
<dbReference type="Proteomes" id="UP001626550">
    <property type="component" value="Unassembled WGS sequence"/>
</dbReference>
<accession>A0ABD2Q6N1</accession>
<keyword evidence="1" id="KW-0472">Membrane</keyword>
<dbReference type="PROSITE" id="PS51382">
    <property type="entry name" value="SPX"/>
    <property type="match status" value="1"/>
</dbReference>
<keyword evidence="3" id="KW-0675">Receptor</keyword>
<keyword evidence="1" id="KW-0812">Transmembrane</keyword>
<evidence type="ECO:0000256" key="1">
    <source>
        <dbReference type="SAM" id="Phobius"/>
    </source>
</evidence>
<evidence type="ECO:0000259" key="2">
    <source>
        <dbReference type="PROSITE" id="PS51382"/>
    </source>
</evidence>
<name>A0ABD2Q6N1_9PLAT</name>
<evidence type="ECO:0000313" key="4">
    <source>
        <dbReference type="Proteomes" id="UP001626550"/>
    </source>
</evidence>
<feature type="transmembrane region" description="Helical" evidence="1">
    <location>
        <begin position="231"/>
        <end position="250"/>
    </location>
</feature>
<evidence type="ECO:0000313" key="3">
    <source>
        <dbReference type="EMBL" id="KAL3315229.1"/>
    </source>
</evidence>
<comment type="caution">
    <text evidence="3">The sequence shown here is derived from an EMBL/GenBank/DDBJ whole genome shotgun (WGS) entry which is preliminary data.</text>
</comment>
<dbReference type="InterPro" id="IPR004331">
    <property type="entry name" value="SPX_dom"/>
</dbReference>
<dbReference type="Pfam" id="PF03105">
    <property type="entry name" value="SPX"/>
    <property type="match status" value="1"/>
</dbReference>
<reference evidence="3 4" key="1">
    <citation type="submission" date="2024-11" db="EMBL/GenBank/DDBJ databases">
        <title>Adaptive evolution of stress response genes in parasites aligns with host niche diversity.</title>
        <authorList>
            <person name="Hahn C."/>
            <person name="Resl P."/>
        </authorList>
    </citation>
    <scope>NUCLEOTIDE SEQUENCE [LARGE SCALE GENOMIC DNA]</scope>
    <source>
        <strain evidence="3">EGGRZ-B1_66</strain>
        <tissue evidence="3">Body</tissue>
    </source>
</reference>